<organism evidence="3 4">
    <name type="scientific">Mycolicibacterium moriokaense</name>
    <dbReference type="NCBI Taxonomy" id="39691"/>
    <lineage>
        <taxon>Bacteria</taxon>
        <taxon>Bacillati</taxon>
        <taxon>Actinomycetota</taxon>
        <taxon>Actinomycetes</taxon>
        <taxon>Mycobacteriales</taxon>
        <taxon>Mycobacteriaceae</taxon>
        <taxon>Mycolicibacterium</taxon>
    </lineage>
</organism>
<evidence type="ECO:0000259" key="2">
    <source>
        <dbReference type="Pfam" id="PF13529"/>
    </source>
</evidence>
<dbReference type="KEGG" id="mmor:MMOR_50830"/>
<proteinExistence type="predicted"/>
<dbReference type="EMBL" id="AP022560">
    <property type="protein sequence ID" value="BBX04147.1"/>
    <property type="molecule type" value="Genomic_DNA"/>
</dbReference>
<keyword evidence="4" id="KW-1185">Reference proteome</keyword>
<accession>A0AAD1HEW5</accession>
<feature type="signal peptide" evidence="1">
    <location>
        <begin position="1"/>
        <end position="27"/>
    </location>
</feature>
<sequence length="208" mass="21371">MKKNFARGIAAAALMGVALGFSGVAHAEVVGDPDGMAGWTVAQSYNDCALMAAADVIGQITGDAPAEDDIVTYAQNTPSVSRPGDMIFDMAAYDDDPNGGTIFEDLPIVLAHYGVSGKYVDGASMGALEGVLRDGGAVIVNLNAETIWDADGDRTASDHAVVVTGVDTDNGVVHLNDSGPEDGADEQVSIDTFTAAWQTSGNEMVVTT</sequence>
<feature type="chain" id="PRO_5042227962" description="Peptidase C39-like domain-containing protein" evidence="1">
    <location>
        <begin position="28"/>
        <end position="208"/>
    </location>
</feature>
<evidence type="ECO:0000313" key="4">
    <source>
        <dbReference type="Proteomes" id="UP000466681"/>
    </source>
</evidence>
<dbReference type="RefSeq" id="WP_083154248.1">
    <property type="nucleotide sequence ID" value="NZ_AP022560.1"/>
</dbReference>
<name>A0AAD1HEW5_9MYCO</name>
<feature type="domain" description="Peptidase C39-like" evidence="2">
    <location>
        <begin position="46"/>
        <end position="178"/>
    </location>
</feature>
<evidence type="ECO:0000313" key="3">
    <source>
        <dbReference type="EMBL" id="BBX04147.1"/>
    </source>
</evidence>
<evidence type="ECO:0000256" key="1">
    <source>
        <dbReference type="SAM" id="SignalP"/>
    </source>
</evidence>
<dbReference type="Proteomes" id="UP000466681">
    <property type="component" value="Chromosome"/>
</dbReference>
<dbReference type="Pfam" id="PF13529">
    <property type="entry name" value="Peptidase_C39_2"/>
    <property type="match status" value="1"/>
</dbReference>
<keyword evidence="1" id="KW-0732">Signal</keyword>
<reference evidence="3 4" key="1">
    <citation type="journal article" date="2019" name="Emerg. Microbes Infect.">
        <title>Comprehensive subspecies identification of 175 nontuberculous mycobacteria species based on 7547 genomic profiles.</title>
        <authorList>
            <person name="Matsumoto Y."/>
            <person name="Kinjo T."/>
            <person name="Motooka D."/>
            <person name="Nabeya D."/>
            <person name="Jung N."/>
            <person name="Uechi K."/>
            <person name="Horii T."/>
            <person name="Iida T."/>
            <person name="Fujita J."/>
            <person name="Nakamura S."/>
        </authorList>
    </citation>
    <scope>NUCLEOTIDE SEQUENCE [LARGE SCALE GENOMIC DNA]</scope>
    <source>
        <strain evidence="3 4">JCM 6375</strain>
    </source>
</reference>
<dbReference type="AlphaFoldDB" id="A0AAD1HEW5"/>
<dbReference type="Gene3D" id="3.90.70.10">
    <property type="entry name" value="Cysteine proteinases"/>
    <property type="match status" value="1"/>
</dbReference>
<protein>
    <recommendedName>
        <fullName evidence="2">Peptidase C39-like domain-containing protein</fullName>
    </recommendedName>
</protein>
<dbReference type="InterPro" id="IPR039564">
    <property type="entry name" value="Peptidase_C39-like"/>
</dbReference>
<gene>
    <name evidence="3" type="ORF">MMOR_50830</name>
</gene>